<proteinExistence type="predicted"/>
<keyword evidence="1" id="KW-0732">Signal</keyword>
<feature type="chain" id="PRO_5039560362" evidence="1">
    <location>
        <begin position="24"/>
        <end position="139"/>
    </location>
</feature>
<dbReference type="AlphaFoldDB" id="A0A2L2XBN1"/>
<organism evidence="2 3">
    <name type="scientific">Desulfocucumis palustris</name>
    <dbReference type="NCBI Taxonomy" id="1898651"/>
    <lineage>
        <taxon>Bacteria</taxon>
        <taxon>Bacillati</taxon>
        <taxon>Bacillota</taxon>
        <taxon>Clostridia</taxon>
        <taxon>Eubacteriales</taxon>
        <taxon>Desulfocucumaceae</taxon>
        <taxon>Desulfocucumis</taxon>
    </lineage>
</organism>
<gene>
    <name evidence="2" type="ORF">DCCM_2731</name>
</gene>
<dbReference type="Proteomes" id="UP000239549">
    <property type="component" value="Unassembled WGS sequence"/>
</dbReference>
<feature type="signal peptide" evidence="1">
    <location>
        <begin position="1"/>
        <end position="23"/>
    </location>
</feature>
<dbReference type="OrthoDB" id="2084104at2"/>
<reference evidence="3" key="1">
    <citation type="submission" date="2018-02" db="EMBL/GenBank/DDBJ databases">
        <title>Genome sequence of Desulfocucumis palustris strain NAW-5.</title>
        <authorList>
            <person name="Watanabe M."/>
            <person name="Kojima H."/>
            <person name="Fukui M."/>
        </authorList>
    </citation>
    <scope>NUCLEOTIDE SEQUENCE [LARGE SCALE GENOMIC DNA]</scope>
    <source>
        <strain evidence="3">NAW-5</strain>
    </source>
</reference>
<accession>A0A2L2XBN1</accession>
<keyword evidence="3" id="KW-1185">Reference proteome</keyword>
<sequence>MKKLIILSFFLLMSACLSSGCEAPEYEIKIKTDITKYTPLMSSAIGIGMTPQFETNQKNIKVQYHWTTTNGRFLLFGDKWDKEIVNSGEKVIWSPLGEVSTEPDSIIVTLKVEDIKTGKMLAQKELTIEREEIFYIVKP</sequence>
<evidence type="ECO:0000313" key="3">
    <source>
        <dbReference type="Proteomes" id="UP000239549"/>
    </source>
</evidence>
<evidence type="ECO:0000313" key="2">
    <source>
        <dbReference type="EMBL" id="GBF33625.1"/>
    </source>
</evidence>
<dbReference type="PROSITE" id="PS51257">
    <property type="entry name" value="PROKAR_LIPOPROTEIN"/>
    <property type="match status" value="1"/>
</dbReference>
<evidence type="ECO:0000256" key="1">
    <source>
        <dbReference type="SAM" id="SignalP"/>
    </source>
</evidence>
<dbReference type="EMBL" id="BFAV01000112">
    <property type="protein sequence ID" value="GBF33625.1"/>
    <property type="molecule type" value="Genomic_DNA"/>
</dbReference>
<dbReference type="RefSeq" id="WP_104371998.1">
    <property type="nucleotide sequence ID" value="NZ_BFAV01000112.1"/>
</dbReference>
<comment type="caution">
    <text evidence="2">The sequence shown here is derived from an EMBL/GenBank/DDBJ whole genome shotgun (WGS) entry which is preliminary data.</text>
</comment>
<protein>
    <submittedName>
        <fullName evidence="2">Uncharacterized protein</fullName>
    </submittedName>
</protein>
<name>A0A2L2XBN1_9FIRM</name>